<dbReference type="GO" id="GO:0000794">
    <property type="term" value="C:condensed nuclear chromosome"/>
    <property type="evidence" value="ECO:0007669"/>
    <property type="project" value="TreeGrafter"/>
</dbReference>
<name>A0A368GE36_ANCCA</name>
<evidence type="ECO:0000313" key="7">
    <source>
        <dbReference type="EMBL" id="RCN41918.1"/>
    </source>
</evidence>
<keyword evidence="8" id="KW-1185">Reference proteome</keyword>
<dbReference type="GO" id="GO:0003690">
    <property type="term" value="F:double-stranded DNA binding"/>
    <property type="evidence" value="ECO:0007669"/>
    <property type="project" value="TreeGrafter"/>
</dbReference>
<dbReference type="GO" id="GO:0120230">
    <property type="term" value="F:recombinase activator activity"/>
    <property type="evidence" value="ECO:0007669"/>
    <property type="project" value="TreeGrafter"/>
</dbReference>
<dbReference type="Proteomes" id="UP000252519">
    <property type="component" value="Unassembled WGS sequence"/>
</dbReference>
<dbReference type="AlphaFoldDB" id="A0A368GE36"/>
<dbReference type="InterPro" id="IPR036388">
    <property type="entry name" value="WH-like_DNA-bd_sf"/>
</dbReference>
<gene>
    <name evidence="7" type="ORF">ANCCAN_12132</name>
</gene>
<feature type="domain" description="Homologous-pairing protein 2 winged helix" evidence="6">
    <location>
        <begin position="56"/>
        <end position="113"/>
    </location>
</feature>
<keyword evidence="4" id="KW-0539">Nucleus</keyword>
<proteinExistence type="inferred from homology"/>
<comment type="subcellular location">
    <subcellularLocation>
        <location evidence="1">Nucleus</location>
    </subcellularLocation>
</comment>
<protein>
    <submittedName>
        <fullName evidence="7">Tat binding protein 1(TBP-1)-interacting protein</fullName>
    </submittedName>
</protein>
<dbReference type="OrthoDB" id="272266at2759"/>
<keyword evidence="3" id="KW-0233">DNA recombination</keyword>
<reference evidence="7 8" key="1">
    <citation type="submission" date="2014-10" db="EMBL/GenBank/DDBJ databases">
        <title>Draft genome of the hookworm Ancylostoma caninum.</title>
        <authorList>
            <person name="Mitreva M."/>
        </authorList>
    </citation>
    <scope>NUCLEOTIDE SEQUENCE [LARGE SCALE GENOMIC DNA]</scope>
    <source>
        <strain evidence="7 8">Baltimore</strain>
    </source>
</reference>
<dbReference type="InterPro" id="IPR010776">
    <property type="entry name" value="Hop2_WH_dom"/>
</dbReference>
<comment type="similarity">
    <text evidence="2">Belongs to the HOP2 family.</text>
</comment>
<keyword evidence="5" id="KW-0469">Meiosis</keyword>
<evidence type="ECO:0000256" key="1">
    <source>
        <dbReference type="ARBA" id="ARBA00004123"/>
    </source>
</evidence>
<dbReference type="Pfam" id="PF07106">
    <property type="entry name" value="WHD_TBPIP"/>
    <property type="match status" value="1"/>
</dbReference>
<dbReference type="GO" id="GO:0000709">
    <property type="term" value="P:meiotic joint molecule formation"/>
    <property type="evidence" value="ECO:0007669"/>
    <property type="project" value="TreeGrafter"/>
</dbReference>
<evidence type="ECO:0000313" key="8">
    <source>
        <dbReference type="Proteomes" id="UP000252519"/>
    </source>
</evidence>
<feature type="non-terminal residue" evidence="7">
    <location>
        <position position="1"/>
    </location>
</feature>
<dbReference type="Gene3D" id="3.40.50.150">
    <property type="entry name" value="Vaccinia Virus protein VP39"/>
    <property type="match status" value="1"/>
</dbReference>
<dbReference type="EMBL" id="JOJR01000217">
    <property type="protein sequence ID" value="RCN41918.1"/>
    <property type="molecule type" value="Genomic_DNA"/>
</dbReference>
<evidence type="ECO:0000256" key="2">
    <source>
        <dbReference type="ARBA" id="ARBA00007922"/>
    </source>
</evidence>
<dbReference type="SUPFAM" id="SSF53335">
    <property type="entry name" value="S-adenosyl-L-methionine-dependent methyltransferases"/>
    <property type="match status" value="1"/>
</dbReference>
<dbReference type="STRING" id="29170.A0A368GE36"/>
<dbReference type="GO" id="GO:0010774">
    <property type="term" value="P:meiotic strand invasion involved in reciprocal meiotic recombination"/>
    <property type="evidence" value="ECO:0007669"/>
    <property type="project" value="TreeGrafter"/>
</dbReference>
<organism evidence="7 8">
    <name type="scientific">Ancylostoma caninum</name>
    <name type="common">Dog hookworm</name>
    <dbReference type="NCBI Taxonomy" id="29170"/>
    <lineage>
        <taxon>Eukaryota</taxon>
        <taxon>Metazoa</taxon>
        <taxon>Ecdysozoa</taxon>
        <taxon>Nematoda</taxon>
        <taxon>Chromadorea</taxon>
        <taxon>Rhabditida</taxon>
        <taxon>Rhabditina</taxon>
        <taxon>Rhabditomorpha</taxon>
        <taxon>Strongyloidea</taxon>
        <taxon>Ancylostomatidae</taxon>
        <taxon>Ancylostomatinae</taxon>
        <taxon>Ancylostoma</taxon>
    </lineage>
</organism>
<evidence type="ECO:0000256" key="5">
    <source>
        <dbReference type="ARBA" id="ARBA00023254"/>
    </source>
</evidence>
<evidence type="ECO:0000256" key="4">
    <source>
        <dbReference type="ARBA" id="ARBA00023242"/>
    </source>
</evidence>
<evidence type="ECO:0000259" key="6">
    <source>
        <dbReference type="Pfam" id="PF07106"/>
    </source>
</evidence>
<evidence type="ECO:0000256" key="3">
    <source>
        <dbReference type="ARBA" id="ARBA00023172"/>
    </source>
</evidence>
<dbReference type="PANTHER" id="PTHR15938">
    <property type="entry name" value="TBP-1 INTERACTING PROTEIN"/>
    <property type="match status" value="1"/>
</dbReference>
<dbReference type="GO" id="GO:0120231">
    <property type="term" value="C:DNA recombinase auxiliary factor complex"/>
    <property type="evidence" value="ECO:0007669"/>
    <property type="project" value="TreeGrafter"/>
</dbReference>
<sequence length="385" mass="44143">LERQNVHIDNSLDFCVLVRLFLSKCNALFVAHTLRCDKFTTHRMSKADLEEKAFLKIPEYMKEQNRPYSAVDVYTNLRQEFGKTLVLKVLEASVASGVLKEKLVVKQKIFYANQDNLGEYDEAAIAESDAKINELTEKLTGISAQYKELQNELRVLSGMQTTEQLQKLTSELKEKIGRMKTQLAKFEQSDNTAVAEDGKKAMELEANMSKLLVKRKRIATDMLNAISECSPLKKCELLDSIGVELEPGEWVRMDNEEEGGFKSVSSMTYRELTEEEKKKLQQQDVVNEFKQKKLEAEAQKNWDRFYNRNRDNFFKDRNWSGQDLQDLCRDMDLTVPLTFLEAGCGVGNMLFPMKSAFPNLRLQGFDFSPRAVQMCSERATELGVS</sequence>
<dbReference type="Gene3D" id="1.10.10.10">
    <property type="entry name" value="Winged helix-like DNA-binding domain superfamily/Winged helix DNA-binding domain"/>
    <property type="match status" value="1"/>
</dbReference>
<dbReference type="InterPro" id="IPR029063">
    <property type="entry name" value="SAM-dependent_MTases_sf"/>
</dbReference>
<accession>A0A368GE36</accession>
<comment type="caution">
    <text evidence="7">The sequence shown here is derived from an EMBL/GenBank/DDBJ whole genome shotgun (WGS) entry which is preliminary data.</text>
</comment>
<dbReference type="GO" id="GO:0007129">
    <property type="term" value="P:homologous chromosome pairing at meiosis"/>
    <property type="evidence" value="ECO:0007669"/>
    <property type="project" value="TreeGrafter"/>
</dbReference>
<dbReference type="PANTHER" id="PTHR15938:SF0">
    <property type="entry name" value="HOMOLOGOUS-PAIRING PROTEIN 2 HOMOLOG"/>
    <property type="match status" value="1"/>
</dbReference>